<dbReference type="InterPro" id="IPR020084">
    <property type="entry name" value="NUDIX_hydrolase_CS"/>
</dbReference>
<dbReference type="SUPFAM" id="SSF55811">
    <property type="entry name" value="Nudix"/>
    <property type="match status" value="1"/>
</dbReference>
<evidence type="ECO:0000256" key="2">
    <source>
        <dbReference type="ARBA" id="ARBA00022801"/>
    </source>
</evidence>
<protein>
    <submittedName>
        <fullName evidence="4">NUDIX domain-containing protein</fullName>
    </submittedName>
</protein>
<dbReference type="AlphaFoldDB" id="A0A8I1M8U2"/>
<dbReference type="InterPro" id="IPR015797">
    <property type="entry name" value="NUDIX_hydrolase-like_dom_sf"/>
</dbReference>
<dbReference type="GO" id="GO:0016787">
    <property type="term" value="F:hydrolase activity"/>
    <property type="evidence" value="ECO:0007669"/>
    <property type="project" value="UniProtKB-KW"/>
</dbReference>
<dbReference type="Gene3D" id="3.90.79.10">
    <property type="entry name" value="Nucleoside Triphosphate Pyrophosphohydrolase"/>
    <property type="match status" value="1"/>
</dbReference>
<dbReference type="PROSITE" id="PS51462">
    <property type="entry name" value="NUDIX"/>
    <property type="match status" value="1"/>
</dbReference>
<evidence type="ECO:0000313" key="4">
    <source>
        <dbReference type="EMBL" id="MBN8197266.1"/>
    </source>
</evidence>
<dbReference type="Pfam" id="PF00293">
    <property type="entry name" value="NUDIX"/>
    <property type="match status" value="1"/>
</dbReference>
<dbReference type="CDD" id="cd04684">
    <property type="entry name" value="NUDIX_Hydrolase"/>
    <property type="match status" value="1"/>
</dbReference>
<gene>
    <name evidence="4" type="ORF">JF547_12425</name>
</gene>
<accession>A0A8I1M8U2</accession>
<name>A0A8I1M8U2_9PROT</name>
<dbReference type="Proteomes" id="UP000664405">
    <property type="component" value="Unassembled WGS sequence"/>
</dbReference>
<organism evidence="4 5">
    <name type="scientific">Thalassospira povalilytica</name>
    <dbReference type="NCBI Taxonomy" id="732237"/>
    <lineage>
        <taxon>Bacteria</taxon>
        <taxon>Pseudomonadati</taxon>
        <taxon>Pseudomonadota</taxon>
        <taxon>Alphaproteobacteria</taxon>
        <taxon>Rhodospirillales</taxon>
        <taxon>Thalassospiraceae</taxon>
        <taxon>Thalassospira</taxon>
    </lineage>
</organism>
<evidence type="ECO:0000256" key="1">
    <source>
        <dbReference type="ARBA" id="ARBA00001946"/>
    </source>
</evidence>
<proteinExistence type="predicted"/>
<comment type="cofactor">
    <cofactor evidence="1">
        <name>Mg(2+)</name>
        <dbReference type="ChEBI" id="CHEBI:18420"/>
    </cofactor>
</comment>
<sequence length="149" mass="16780">MVGPVFGTPRMGQSYVVQDCSYAVIRNGEGKVAVARTPKGIVLLGGGVEPGESEQDALYREAYEESGYRIRIISRLGFASQYVNNFAKGRYRLKRGTFFECELTEKLGPPLEDDHELIWMAYQEAHDSLIRPFHRWALEFVSPASRSTS</sequence>
<evidence type="ECO:0000313" key="5">
    <source>
        <dbReference type="Proteomes" id="UP000664405"/>
    </source>
</evidence>
<feature type="domain" description="Nudix hydrolase" evidence="3">
    <location>
        <begin position="15"/>
        <end position="143"/>
    </location>
</feature>
<dbReference type="PROSITE" id="PS00893">
    <property type="entry name" value="NUDIX_BOX"/>
    <property type="match status" value="1"/>
</dbReference>
<dbReference type="InterPro" id="IPR000086">
    <property type="entry name" value="NUDIX_hydrolase_dom"/>
</dbReference>
<dbReference type="EMBL" id="JAEKJW010000002">
    <property type="protein sequence ID" value="MBN8197266.1"/>
    <property type="molecule type" value="Genomic_DNA"/>
</dbReference>
<evidence type="ECO:0000259" key="3">
    <source>
        <dbReference type="PROSITE" id="PS51462"/>
    </source>
</evidence>
<reference evidence="4" key="1">
    <citation type="submission" date="2020-12" db="EMBL/GenBank/DDBJ databases">
        <title>Oil enriched cultivation method for isolating marine PHA-producing bacteria.</title>
        <authorList>
            <person name="Zheng W."/>
            <person name="Yu S."/>
            <person name="Huang Y."/>
        </authorList>
    </citation>
    <scope>NUCLEOTIDE SEQUENCE</scope>
    <source>
        <strain evidence="4">SY-2-3</strain>
    </source>
</reference>
<keyword evidence="2" id="KW-0378">Hydrolase</keyword>
<comment type="caution">
    <text evidence="4">The sequence shown here is derived from an EMBL/GenBank/DDBJ whole genome shotgun (WGS) entry which is preliminary data.</text>
</comment>